<dbReference type="EMBL" id="QNVI01000061">
    <property type="protein sequence ID" value="TDA37987.1"/>
    <property type="molecule type" value="Genomic_DNA"/>
</dbReference>
<evidence type="ECO:0000313" key="4">
    <source>
        <dbReference type="Proteomes" id="UP000317265"/>
    </source>
</evidence>
<dbReference type="AlphaFoldDB" id="A0A520KHJ0"/>
<reference evidence="2 4" key="1">
    <citation type="journal article" date="2019" name="Nat. Microbiol.">
        <title>Expanding anaerobic alkane metabolism in the domain of Archaea.</title>
        <authorList>
            <person name="Wang Y."/>
            <person name="Wegener G."/>
            <person name="Hou J."/>
            <person name="Wang F."/>
            <person name="Xiao X."/>
        </authorList>
    </citation>
    <scope>NUCLEOTIDE SEQUENCE [LARGE SCALE GENOMIC DNA]</scope>
    <source>
        <strain evidence="2">WYZ-LMO11</strain>
    </source>
</reference>
<protein>
    <submittedName>
        <fullName evidence="1">Methanogenesis marker 17 protein</fullName>
    </submittedName>
</protein>
<dbReference type="Proteomes" id="UP000316080">
    <property type="component" value="Unassembled WGS sequence"/>
</dbReference>
<reference evidence="1 3" key="2">
    <citation type="journal article" date="2019" name="Nat. Microbiol.">
        <title>Wide diversity of methane and short-chain alkane metabolisms in uncultured archaea.</title>
        <authorList>
            <person name="Borrel G."/>
            <person name="Adam P.S."/>
            <person name="McKay L.J."/>
            <person name="Chen L.X."/>
            <person name="Sierra-Garcia I.N."/>
            <person name="Sieber C.M."/>
            <person name="Letourneur Q."/>
            <person name="Ghozlane A."/>
            <person name="Andersen G.L."/>
            <person name="Li W.J."/>
            <person name="Hallam S.J."/>
            <person name="Muyzer G."/>
            <person name="de Oliveira V.M."/>
            <person name="Inskeep W.P."/>
            <person name="Banfield J.F."/>
            <person name="Gribaldo S."/>
        </authorList>
    </citation>
    <scope>NUCLEOTIDE SEQUENCE [LARGE SCALE GENOMIC DNA]</scope>
    <source>
        <strain evidence="1">Verst-YHS</strain>
    </source>
</reference>
<dbReference type="EMBL" id="RXIH01000001">
    <property type="protein sequence ID" value="RZN57879.1"/>
    <property type="molecule type" value="Genomic_DNA"/>
</dbReference>
<dbReference type="InterPro" id="IPR016762">
    <property type="entry name" value="Methan_mark_17"/>
</dbReference>
<organism evidence="1 3">
    <name type="scientific">Thermoproteota archaeon</name>
    <dbReference type="NCBI Taxonomy" id="2056631"/>
    <lineage>
        <taxon>Archaea</taxon>
        <taxon>Thermoproteota</taxon>
    </lineage>
</organism>
<sequence>MKIIEQSIEDLILGGNINWIYLYLDLEIPLVILKINYKELERKNLLKDLARFEEVANNTKIILKNEIDVTDALRALWSRFGRDKVEQIGRLEILARNIDINEIKEIRIREKEIDISERIIELINRILPEGFRVRHTIKEGDTLIVIASEDPIKEEWIRKAHEIKVEE</sequence>
<proteinExistence type="predicted"/>
<evidence type="ECO:0000313" key="2">
    <source>
        <dbReference type="EMBL" id="TDA37987.1"/>
    </source>
</evidence>
<dbReference type="Pfam" id="PF09886">
    <property type="entry name" value="DUF2113"/>
    <property type="match status" value="1"/>
</dbReference>
<dbReference type="Proteomes" id="UP000317265">
    <property type="component" value="Unassembled WGS sequence"/>
</dbReference>
<accession>A0A520KHJ0</accession>
<comment type="caution">
    <text evidence="1">The sequence shown here is derived from an EMBL/GenBank/DDBJ whole genome shotgun (WGS) entry which is preliminary data.</text>
</comment>
<evidence type="ECO:0000313" key="3">
    <source>
        <dbReference type="Proteomes" id="UP000316080"/>
    </source>
</evidence>
<evidence type="ECO:0000313" key="1">
    <source>
        <dbReference type="EMBL" id="RZN57879.1"/>
    </source>
</evidence>
<dbReference type="NCBIfam" id="TIGR03291">
    <property type="entry name" value="methan_mark_17"/>
    <property type="match status" value="1"/>
</dbReference>
<gene>
    <name evidence="2" type="ORF">DSO09_05630</name>
    <name evidence="1" type="ORF">EF809_00265</name>
</gene>
<name>A0A520KHJ0_9CREN</name>